<keyword evidence="2" id="KW-0378">Hydrolase</keyword>
<dbReference type="PANTHER" id="PTHR43155">
    <property type="entry name" value="CYCLIC DI-GMP PHOSPHODIESTERASE PA4108-RELATED"/>
    <property type="match status" value="1"/>
</dbReference>
<dbReference type="AlphaFoldDB" id="F7NI35"/>
<dbReference type="Proteomes" id="UP000003240">
    <property type="component" value="Unassembled WGS sequence"/>
</dbReference>
<dbReference type="EMBL" id="AFGF01000066">
    <property type="protein sequence ID" value="EGO64267.1"/>
    <property type="molecule type" value="Genomic_DNA"/>
</dbReference>
<feature type="domain" description="HD-GYP" evidence="1">
    <location>
        <begin position="105"/>
        <end position="302"/>
    </location>
</feature>
<dbReference type="RefSeq" id="WP_004094709.1">
    <property type="nucleotide sequence ID" value="NZ_AFGF01000066.1"/>
</dbReference>
<proteinExistence type="predicted"/>
<dbReference type="GO" id="GO:0016787">
    <property type="term" value="F:hydrolase activity"/>
    <property type="evidence" value="ECO:0007669"/>
    <property type="project" value="UniProtKB-KW"/>
</dbReference>
<dbReference type="Pfam" id="PF13487">
    <property type="entry name" value="HD_5"/>
    <property type="match status" value="1"/>
</dbReference>
<dbReference type="InterPro" id="IPR037522">
    <property type="entry name" value="HD_GYP_dom"/>
</dbReference>
<comment type="caution">
    <text evidence="2">The sequence shown here is derived from an EMBL/GenBank/DDBJ whole genome shotgun (WGS) entry which is preliminary data.</text>
</comment>
<dbReference type="Gene3D" id="1.10.3210.10">
    <property type="entry name" value="Hypothetical protein af1432"/>
    <property type="match status" value="1"/>
</dbReference>
<dbReference type="OrthoDB" id="1677843at2"/>
<organism evidence="2 3">
    <name type="scientific">Acetonema longum DSM 6540</name>
    <dbReference type="NCBI Taxonomy" id="1009370"/>
    <lineage>
        <taxon>Bacteria</taxon>
        <taxon>Bacillati</taxon>
        <taxon>Bacillota</taxon>
        <taxon>Negativicutes</taxon>
        <taxon>Acetonemataceae</taxon>
        <taxon>Acetonema</taxon>
    </lineage>
</organism>
<keyword evidence="3" id="KW-1185">Reference proteome</keyword>
<dbReference type="PANTHER" id="PTHR43155:SF2">
    <property type="entry name" value="CYCLIC DI-GMP PHOSPHODIESTERASE PA4108"/>
    <property type="match status" value="1"/>
</dbReference>
<dbReference type="SMART" id="SM00471">
    <property type="entry name" value="HDc"/>
    <property type="match status" value="1"/>
</dbReference>
<evidence type="ECO:0000313" key="2">
    <source>
        <dbReference type="EMBL" id="EGO64267.1"/>
    </source>
</evidence>
<accession>F7NI35</accession>
<dbReference type="InterPro" id="IPR003607">
    <property type="entry name" value="HD/PDEase_dom"/>
</dbReference>
<name>F7NI35_9FIRM</name>
<dbReference type="eggNOG" id="COG2206">
    <property type="taxonomic scope" value="Bacteria"/>
</dbReference>
<reference evidence="2 3" key="1">
    <citation type="journal article" date="2011" name="EMBO J.">
        <title>Structural diversity of bacterial flagellar motors.</title>
        <authorList>
            <person name="Chen S."/>
            <person name="Beeby M."/>
            <person name="Murphy G.E."/>
            <person name="Leadbetter J.R."/>
            <person name="Hendrixson D.R."/>
            <person name="Briegel A."/>
            <person name="Li Z."/>
            <person name="Shi J."/>
            <person name="Tocheva E.I."/>
            <person name="Muller A."/>
            <person name="Dobro M.J."/>
            <person name="Jensen G.J."/>
        </authorList>
    </citation>
    <scope>NUCLEOTIDE SEQUENCE [LARGE SCALE GENOMIC DNA]</scope>
    <source>
        <strain evidence="2 3">DSM 6540</strain>
    </source>
</reference>
<dbReference type="CDD" id="cd00077">
    <property type="entry name" value="HDc"/>
    <property type="match status" value="1"/>
</dbReference>
<evidence type="ECO:0000259" key="1">
    <source>
        <dbReference type="PROSITE" id="PS51832"/>
    </source>
</evidence>
<dbReference type="SUPFAM" id="SSF109604">
    <property type="entry name" value="HD-domain/PDEase-like"/>
    <property type="match status" value="1"/>
</dbReference>
<dbReference type="PROSITE" id="PS51832">
    <property type="entry name" value="HD_GYP"/>
    <property type="match status" value="1"/>
</dbReference>
<sequence length="381" mass="43451">MQRITVSEAKLGMKSARSIYNADGRLLLAEGVPFNDYYIKRLNEIGLPALYIQSPLSADVKVPQLVQEETRIMVTQLVQKSFDGLRAGKRVDLDQFKEMAKSIVDEVIQNRHTMIHLNDIRIHDDYTFGHCVNTCILATLTGVWMDYNEKELYELSLGALLHDTGKALIHKDILNKRGQLNPKEMTEMQRHPEYGFDILRRYSQELSMLVVHVAYQHHEKCDGKGYPRGLAREEIHEYARITSIADVYDALTSDRSYRSAMLPHEAYEIMQAGSGTQFDTEILKIFLQQIAVYPVGAFVELNNGEIGVVIQVNRNMPTRPKVRIVMNVAKQFCSPESNQEQDLHENLTCFVSKVLSRAEVAKLEKRFALQGFTAELQEQSG</sequence>
<dbReference type="STRING" id="1009370.ALO_08665"/>
<gene>
    <name evidence="2" type="ORF">ALO_08665</name>
</gene>
<protein>
    <submittedName>
        <fullName evidence="2">Metal dependent phosphohydrolase</fullName>
    </submittedName>
</protein>
<evidence type="ECO:0000313" key="3">
    <source>
        <dbReference type="Proteomes" id="UP000003240"/>
    </source>
</evidence>